<feature type="domain" description="Protein kinase" evidence="2">
    <location>
        <begin position="1"/>
        <end position="279"/>
    </location>
</feature>
<dbReference type="PANTHER" id="PTHR12984:SF6">
    <property type="entry name" value="SCY1-LIKE PROTEIN 2"/>
    <property type="match status" value="1"/>
</dbReference>
<dbReference type="InterPro" id="IPR000719">
    <property type="entry name" value="Prot_kinase_dom"/>
</dbReference>
<evidence type="ECO:0000313" key="4">
    <source>
        <dbReference type="Proteomes" id="UP000683925"/>
    </source>
</evidence>
<feature type="compositionally biased region" description="Low complexity" evidence="1">
    <location>
        <begin position="755"/>
        <end position="772"/>
    </location>
</feature>
<dbReference type="AlphaFoldDB" id="A0A8S1VU95"/>
<gene>
    <name evidence="3" type="ORF">POCTA_138.1.T0750009</name>
</gene>
<protein>
    <recommendedName>
        <fullName evidence="2">Protein kinase domain-containing protein</fullName>
    </recommendedName>
</protein>
<proteinExistence type="predicted"/>
<dbReference type="PROSITE" id="PS50011">
    <property type="entry name" value="PROTEIN_KINASE_DOM"/>
    <property type="match status" value="1"/>
</dbReference>
<feature type="compositionally biased region" description="Low complexity" evidence="1">
    <location>
        <begin position="718"/>
        <end position="729"/>
    </location>
</feature>
<evidence type="ECO:0000313" key="3">
    <source>
        <dbReference type="EMBL" id="CAD8180401.1"/>
    </source>
</evidence>
<accession>A0A8S1VU95</accession>
<feature type="region of interest" description="Disordered" evidence="1">
    <location>
        <begin position="828"/>
        <end position="868"/>
    </location>
</feature>
<dbReference type="SMART" id="SM00220">
    <property type="entry name" value="S_TKc"/>
    <property type="match status" value="1"/>
</dbReference>
<comment type="caution">
    <text evidence="3">The sequence shown here is derived from an EMBL/GenBank/DDBJ whole genome shotgun (WGS) entry which is preliminary data.</text>
</comment>
<feature type="compositionally biased region" description="Low complexity" evidence="1">
    <location>
        <begin position="828"/>
        <end position="856"/>
    </location>
</feature>
<sequence length="868" mass="100450">MDILKKVFQSITIPSIQGYDFEKDCVLTVGQWRVYNAKNKQRLGSVWLCDQSKQFQIAKKEYISMIKLKYPGILQVLEPLVEEKSHIGFVTERIECTLSQALNDSKYVLSEIEMKLHVLEIVDGLQFLHNNVRQVHLDLQPEKIYFTDNGKWKIGGSPFQQQILNSVVECQISSGYNILYTAPEILSTKQQCGYSTDMFSLGMIILRLMRFKNNRVPFPETQDQDSYLKFIKSLDLMRYKDVHQESFLQFLGLMLSPQMNNRPTLSQFVQIEWFKDPYLITFNILNKLPEYDMQQQIVFFKGLSSVIFNFEKSILKKRLLPIVLGLTQYDHLLTAIVQIILETMRREDIINSTQFQSEIWPKLKQIISGKEIPAQVLYDLVLALPVFHKYISQKEAQEHLIPLLIKCYECKVPKLQDLGIRVTEFVLENNDYTFSKTKILPRIFVLALDQNIEIRKTTLICIYKTLNVMDTDLVLNSLEKVKALGTDRQLNQIVLKIYQSLSKILSIDQVSQKLLPQITPYLTDPTLSKQEFNEYYDTLQQMLGRIKSEKEKNLSDQSINVIQVDYKLALPEPKRLVDNKNVQFEFLNQFDQRLTSIPDKPVIQEASNQQASQQQKDQVPQPQNQQVPVTQPSTQTAFPIQENNSFNTIQLGQPVTLGMPIDSFQQNSSLNVFHQPGVFVMDKPPTRQNQQLNQLSMQPAQSQGFTLEFNTNPLQQQPAFGQQQQGGFQNSTQLNQGQANQASQQDIKKLSTRPLFSNNNNSQQQQQQQLQLQQQSQQQQQQQQSQFFQQPQKQQNNLFEKTNDPWSAFNQGATQDPWAQFQNPVIQSQNQPQNQSQGVWGIQNQQGSQQTQSQQSLKNKYASFDELI</sequence>
<feature type="region of interest" description="Disordered" evidence="1">
    <location>
        <begin position="605"/>
        <end position="633"/>
    </location>
</feature>
<dbReference type="GO" id="GO:0004672">
    <property type="term" value="F:protein kinase activity"/>
    <property type="evidence" value="ECO:0007669"/>
    <property type="project" value="InterPro"/>
</dbReference>
<dbReference type="OrthoDB" id="79687at2759"/>
<feature type="region of interest" description="Disordered" evidence="1">
    <location>
        <begin position="753"/>
        <end position="772"/>
    </location>
</feature>
<evidence type="ECO:0000259" key="2">
    <source>
        <dbReference type="PROSITE" id="PS50011"/>
    </source>
</evidence>
<name>A0A8S1VU95_PAROT</name>
<dbReference type="GO" id="GO:0005524">
    <property type="term" value="F:ATP binding"/>
    <property type="evidence" value="ECO:0007669"/>
    <property type="project" value="InterPro"/>
</dbReference>
<dbReference type="PANTHER" id="PTHR12984">
    <property type="entry name" value="SCY1-RELATED S/T PROTEIN KINASE-LIKE"/>
    <property type="match status" value="1"/>
</dbReference>
<dbReference type="InterPro" id="IPR051177">
    <property type="entry name" value="CIK-Related_Protein"/>
</dbReference>
<reference evidence="3" key="1">
    <citation type="submission" date="2021-01" db="EMBL/GenBank/DDBJ databases">
        <authorList>
            <consortium name="Genoscope - CEA"/>
            <person name="William W."/>
        </authorList>
    </citation>
    <scope>NUCLEOTIDE SEQUENCE</scope>
</reference>
<keyword evidence="4" id="KW-1185">Reference proteome</keyword>
<feature type="compositionally biased region" description="Polar residues" evidence="1">
    <location>
        <begin position="730"/>
        <end position="745"/>
    </location>
</feature>
<feature type="region of interest" description="Disordered" evidence="1">
    <location>
        <begin position="718"/>
        <end position="747"/>
    </location>
</feature>
<organism evidence="3 4">
    <name type="scientific">Paramecium octaurelia</name>
    <dbReference type="NCBI Taxonomy" id="43137"/>
    <lineage>
        <taxon>Eukaryota</taxon>
        <taxon>Sar</taxon>
        <taxon>Alveolata</taxon>
        <taxon>Ciliophora</taxon>
        <taxon>Intramacronucleata</taxon>
        <taxon>Oligohymenophorea</taxon>
        <taxon>Peniculida</taxon>
        <taxon>Parameciidae</taxon>
        <taxon>Paramecium</taxon>
    </lineage>
</organism>
<dbReference type="Pfam" id="PF00069">
    <property type="entry name" value="Pkinase"/>
    <property type="match status" value="1"/>
</dbReference>
<evidence type="ECO:0000256" key="1">
    <source>
        <dbReference type="SAM" id="MobiDB-lite"/>
    </source>
</evidence>
<dbReference type="OMA" id="YLITFNI"/>
<dbReference type="Proteomes" id="UP000683925">
    <property type="component" value="Unassembled WGS sequence"/>
</dbReference>
<dbReference type="EMBL" id="CAJJDP010000074">
    <property type="protein sequence ID" value="CAD8180401.1"/>
    <property type="molecule type" value="Genomic_DNA"/>
</dbReference>